<evidence type="ECO:0000313" key="3">
    <source>
        <dbReference type="Proteomes" id="UP000886785"/>
    </source>
</evidence>
<proteinExistence type="predicted"/>
<dbReference type="Proteomes" id="UP000886785">
    <property type="component" value="Unassembled WGS sequence"/>
</dbReference>
<dbReference type="EMBL" id="DVHF01000060">
    <property type="protein sequence ID" value="HIR57064.1"/>
    <property type="molecule type" value="Genomic_DNA"/>
</dbReference>
<evidence type="ECO:0000256" key="1">
    <source>
        <dbReference type="SAM" id="Phobius"/>
    </source>
</evidence>
<gene>
    <name evidence="2" type="ORF">IAA54_05290</name>
</gene>
<evidence type="ECO:0000313" key="2">
    <source>
        <dbReference type="EMBL" id="HIR57064.1"/>
    </source>
</evidence>
<dbReference type="AlphaFoldDB" id="A0A9D1DQK8"/>
<reference evidence="2" key="1">
    <citation type="submission" date="2020-10" db="EMBL/GenBank/DDBJ databases">
        <authorList>
            <person name="Gilroy R."/>
        </authorList>
    </citation>
    <scope>NUCLEOTIDE SEQUENCE</scope>
    <source>
        <strain evidence="2">ChiSjej1B19-7085</strain>
    </source>
</reference>
<name>A0A9D1DQK8_9FIRM</name>
<keyword evidence="1" id="KW-1133">Transmembrane helix</keyword>
<accession>A0A9D1DQK8</accession>
<comment type="caution">
    <text evidence="2">The sequence shown here is derived from an EMBL/GenBank/DDBJ whole genome shotgun (WGS) entry which is preliminary data.</text>
</comment>
<protein>
    <submittedName>
        <fullName evidence="2">Uncharacterized protein</fullName>
    </submittedName>
</protein>
<keyword evidence="1" id="KW-0812">Transmembrane</keyword>
<organism evidence="2 3">
    <name type="scientific">Candidatus Gallacutalibacter pullicola</name>
    <dbReference type="NCBI Taxonomy" id="2840830"/>
    <lineage>
        <taxon>Bacteria</taxon>
        <taxon>Bacillati</taxon>
        <taxon>Bacillota</taxon>
        <taxon>Clostridia</taxon>
        <taxon>Eubacteriales</taxon>
        <taxon>Candidatus Gallacutalibacter</taxon>
    </lineage>
</organism>
<keyword evidence="1" id="KW-0472">Membrane</keyword>
<feature type="transmembrane region" description="Helical" evidence="1">
    <location>
        <begin position="25"/>
        <end position="48"/>
    </location>
</feature>
<sequence length="51" mass="5514">MPKKKKAGRPAAAKPQKRRIDRRILTVRITAVVLALLIAGSALSVLFFGQG</sequence>
<reference evidence="2" key="2">
    <citation type="journal article" date="2021" name="PeerJ">
        <title>Extensive microbial diversity within the chicken gut microbiome revealed by metagenomics and culture.</title>
        <authorList>
            <person name="Gilroy R."/>
            <person name="Ravi A."/>
            <person name="Getino M."/>
            <person name="Pursley I."/>
            <person name="Horton D.L."/>
            <person name="Alikhan N.F."/>
            <person name="Baker D."/>
            <person name="Gharbi K."/>
            <person name="Hall N."/>
            <person name="Watson M."/>
            <person name="Adriaenssens E.M."/>
            <person name="Foster-Nyarko E."/>
            <person name="Jarju S."/>
            <person name="Secka A."/>
            <person name="Antonio M."/>
            <person name="Oren A."/>
            <person name="Chaudhuri R.R."/>
            <person name="La Ragione R."/>
            <person name="Hildebrand F."/>
            <person name="Pallen M.J."/>
        </authorList>
    </citation>
    <scope>NUCLEOTIDE SEQUENCE</scope>
    <source>
        <strain evidence="2">ChiSjej1B19-7085</strain>
    </source>
</reference>